<protein>
    <submittedName>
        <fullName evidence="1">Uncharacterized protein</fullName>
    </submittedName>
</protein>
<dbReference type="Proteomes" id="UP001062846">
    <property type="component" value="Chromosome 4"/>
</dbReference>
<comment type="caution">
    <text evidence="1">The sequence shown here is derived from an EMBL/GenBank/DDBJ whole genome shotgun (WGS) entry which is preliminary data.</text>
</comment>
<keyword evidence="2" id="KW-1185">Reference proteome</keyword>
<accession>A0ACC0P210</accession>
<dbReference type="EMBL" id="CM046391">
    <property type="protein sequence ID" value="KAI8559672.1"/>
    <property type="molecule type" value="Genomic_DNA"/>
</dbReference>
<reference evidence="1" key="1">
    <citation type="submission" date="2022-02" db="EMBL/GenBank/DDBJ databases">
        <title>Plant Genome Project.</title>
        <authorList>
            <person name="Zhang R.-G."/>
        </authorList>
    </citation>
    <scope>NUCLEOTIDE SEQUENCE</scope>
    <source>
        <strain evidence="1">AT1</strain>
    </source>
</reference>
<evidence type="ECO:0000313" key="2">
    <source>
        <dbReference type="Proteomes" id="UP001062846"/>
    </source>
</evidence>
<proteinExistence type="predicted"/>
<organism evidence="1 2">
    <name type="scientific">Rhododendron molle</name>
    <name type="common">Chinese azalea</name>
    <name type="synonym">Azalea mollis</name>
    <dbReference type="NCBI Taxonomy" id="49168"/>
    <lineage>
        <taxon>Eukaryota</taxon>
        <taxon>Viridiplantae</taxon>
        <taxon>Streptophyta</taxon>
        <taxon>Embryophyta</taxon>
        <taxon>Tracheophyta</taxon>
        <taxon>Spermatophyta</taxon>
        <taxon>Magnoliopsida</taxon>
        <taxon>eudicotyledons</taxon>
        <taxon>Gunneridae</taxon>
        <taxon>Pentapetalae</taxon>
        <taxon>asterids</taxon>
        <taxon>Ericales</taxon>
        <taxon>Ericaceae</taxon>
        <taxon>Ericoideae</taxon>
        <taxon>Rhodoreae</taxon>
        <taxon>Rhododendron</taxon>
    </lineage>
</organism>
<gene>
    <name evidence="1" type="ORF">RHMOL_Rhmol04G0191800</name>
</gene>
<sequence length="287" mass="31059">MAEISSGNGGTGGDDGDRPRVGGNETGSPRIDDQPIVGASSSVSAKIQDSRFKVAPIPVGRTPVVQTTVGPWVGQLDYWTGVEALVVIGVGSAGANGSGSSDGGSDDRSRLLPRVSDSGKDPMVVDEPLRQAHIERVEFTPPVGSSSHVLVMSSDLTEFVGDALLARLMRENPAVVEAVLAAREERLREIAPHNEEERLRREEKARTPRTRFVAETYVPSEPHVFLPSGVESYLPLRGDYEAEQVLRDPDHHLSRTAQVPIEWAREAARLMLAMEKEFHKITSGTPL</sequence>
<evidence type="ECO:0000313" key="1">
    <source>
        <dbReference type="EMBL" id="KAI8559672.1"/>
    </source>
</evidence>
<name>A0ACC0P210_RHOML</name>